<protein>
    <submittedName>
        <fullName evidence="1 2">Uncharacterized protein</fullName>
    </submittedName>
</protein>
<dbReference type="EMBL" id="KB311418">
    <property type="protein sequence ID" value="ELT89292.1"/>
    <property type="molecule type" value="Genomic_DNA"/>
</dbReference>
<dbReference type="OrthoDB" id="5982854at2759"/>
<dbReference type="STRING" id="283909.R7TCU2"/>
<evidence type="ECO:0000313" key="3">
    <source>
        <dbReference type="Proteomes" id="UP000014760"/>
    </source>
</evidence>
<organism evidence="1">
    <name type="scientific">Capitella teleta</name>
    <name type="common">Polychaete worm</name>
    <dbReference type="NCBI Taxonomy" id="283909"/>
    <lineage>
        <taxon>Eukaryota</taxon>
        <taxon>Metazoa</taxon>
        <taxon>Spiralia</taxon>
        <taxon>Lophotrochozoa</taxon>
        <taxon>Annelida</taxon>
        <taxon>Polychaeta</taxon>
        <taxon>Sedentaria</taxon>
        <taxon>Scolecida</taxon>
        <taxon>Capitellidae</taxon>
        <taxon>Capitella</taxon>
    </lineage>
</organism>
<proteinExistence type="predicted"/>
<evidence type="ECO:0000313" key="1">
    <source>
        <dbReference type="EMBL" id="ELT89292.1"/>
    </source>
</evidence>
<sequence length="211" mass="24394">MASRCHTTVALLLHTIGNDALRIYNGFTFTTEEDQRTITEIFAKFEEFAVGAINITYERYVFNQRIQERGEAFDNFLSDLRELIKSCNFCTTCVDSVLRDRIVTDIKKLRGAGNIPIDCLGTFQATLSYEEHSKEECIYVIRHQSKPLLSRRACASLGLLSVPPDLHESLAHYDLKRPTIITADCIYIWDWRRHVSTPREQREKANLLRFT</sequence>
<reference evidence="2" key="3">
    <citation type="submission" date="2015-06" db="UniProtKB">
        <authorList>
            <consortium name="EnsemblMetazoa"/>
        </authorList>
    </citation>
    <scope>IDENTIFICATION</scope>
</reference>
<dbReference type="EMBL" id="AMQN01014907">
    <property type="status" value="NOT_ANNOTATED_CDS"/>
    <property type="molecule type" value="Genomic_DNA"/>
</dbReference>
<dbReference type="AlphaFoldDB" id="R7TCU2"/>
<dbReference type="Proteomes" id="UP000014760">
    <property type="component" value="Unassembled WGS sequence"/>
</dbReference>
<accession>R7TCU2</accession>
<dbReference type="PANTHER" id="PTHR33198:SF20">
    <property type="entry name" value="RETROTRANSPOSON GAG DOMAIN-CONTAINING PROTEIN"/>
    <property type="match status" value="1"/>
</dbReference>
<dbReference type="HOGENOM" id="CLU_1305914_0_0_1"/>
<dbReference type="EnsemblMetazoa" id="CapteT213890">
    <property type="protein sequence ID" value="CapteP213890"/>
    <property type="gene ID" value="CapteG213890"/>
</dbReference>
<reference evidence="1 3" key="2">
    <citation type="journal article" date="2013" name="Nature">
        <title>Insights into bilaterian evolution from three spiralian genomes.</title>
        <authorList>
            <person name="Simakov O."/>
            <person name="Marletaz F."/>
            <person name="Cho S.J."/>
            <person name="Edsinger-Gonzales E."/>
            <person name="Havlak P."/>
            <person name="Hellsten U."/>
            <person name="Kuo D.H."/>
            <person name="Larsson T."/>
            <person name="Lv J."/>
            <person name="Arendt D."/>
            <person name="Savage R."/>
            <person name="Osoegawa K."/>
            <person name="de Jong P."/>
            <person name="Grimwood J."/>
            <person name="Chapman J.A."/>
            <person name="Shapiro H."/>
            <person name="Aerts A."/>
            <person name="Otillar R.P."/>
            <person name="Terry A.Y."/>
            <person name="Boore J.L."/>
            <person name="Grigoriev I.V."/>
            <person name="Lindberg D.R."/>
            <person name="Seaver E.C."/>
            <person name="Weisblat D.A."/>
            <person name="Putnam N.H."/>
            <person name="Rokhsar D.S."/>
        </authorList>
    </citation>
    <scope>NUCLEOTIDE SEQUENCE</scope>
    <source>
        <strain evidence="1 3">I ESC-2004</strain>
    </source>
</reference>
<keyword evidence="3" id="KW-1185">Reference proteome</keyword>
<dbReference type="PANTHER" id="PTHR33198">
    <property type="entry name" value="ANK_REP_REGION DOMAIN-CONTAINING PROTEIN-RELATED"/>
    <property type="match status" value="1"/>
</dbReference>
<reference evidence="3" key="1">
    <citation type="submission" date="2012-12" db="EMBL/GenBank/DDBJ databases">
        <authorList>
            <person name="Hellsten U."/>
            <person name="Grimwood J."/>
            <person name="Chapman J.A."/>
            <person name="Shapiro H."/>
            <person name="Aerts A."/>
            <person name="Otillar R.P."/>
            <person name="Terry A.Y."/>
            <person name="Boore J.L."/>
            <person name="Simakov O."/>
            <person name="Marletaz F."/>
            <person name="Cho S.-J."/>
            <person name="Edsinger-Gonzales E."/>
            <person name="Havlak P."/>
            <person name="Kuo D.-H."/>
            <person name="Larsson T."/>
            <person name="Lv J."/>
            <person name="Arendt D."/>
            <person name="Savage R."/>
            <person name="Osoegawa K."/>
            <person name="de Jong P."/>
            <person name="Lindberg D.R."/>
            <person name="Seaver E.C."/>
            <person name="Weisblat D.A."/>
            <person name="Putnam N.H."/>
            <person name="Grigoriev I.V."/>
            <person name="Rokhsar D.S."/>
        </authorList>
    </citation>
    <scope>NUCLEOTIDE SEQUENCE</scope>
    <source>
        <strain evidence="3">I ESC-2004</strain>
    </source>
</reference>
<gene>
    <name evidence="1" type="ORF">CAPTEDRAFT_213890</name>
</gene>
<name>R7TCU2_CAPTE</name>
<evidence type="ECO:0000313" key="2">
    <source>
        <dbReference type="EnsemblMetazoa" id="CapteP213890"/>
    </source>
</evidence>